<feature type="compositionally biased region" description="Polar residues" evidence="1">
    <location>
        <begin position="1"/>
        <end position="12"/>
    </location>
</feature>
<evidence type="ECO:0000256" key="1">
    <source>
        <dbReference type="SAM" id="MobiDB-lite"/>
    </source>
</evidence>
<protein>
    <submittedName>
        <fullName evidence="2">Uncharacterized protein</fullName>
    </submittedName>
</protein>
<name>A0A5N6XN15_9EURO</name>
<feature type="compositionally biased region" description="Polar residues" evidence="1">
    <location>
        <begin position="100"/>
        <end position="112"/>
    </location>
</feature>
<reference evidence="2" key="1">
    <citation type="submission" date="2019-04" db="EMBL/GenBank/DDBJ databases">
        <title>Friends and foes A comparative genomics study of 23 Aspergillus species from section Flavi.</title>
        <authorList>
            <consortium name="DOE Joint Genome Institute"/>
            <person name="Kjaerbolling I."/>
            <person name="Vesth T."/>
            <person name="Frisvad J.C."/>
            <person name="Nybo J.L."/>
            <person name="Theobald S."/>
            <person name="Kildgaard S."/>
            <person name="Isbrandt T."/>
            <person name="Kuo A."/>
            <person name="Sato A."/>
            <person name="Lyhne E.K."/>
            <person name="Kogle M.E."/>
            <person name="Wiebenga A."/>
            <person name="Kun R.S."/>
            <person name="Lubbers R.J."/>
            <person name="Makela M.R."/>
            <person name="Barry K."/>
            <person name="Chovatia M."/>
            <person name="Clum A."/>
            <person name="Daum C."/>
            <person name="Haridas S."/>
            <person name="He G."/>
            <person name="LaButti K."/>
            <person name="Lipzen A."/>
            <person name="Mondo S."/>
            <person name="Riley R."/>
            <person name="Salamov A."/>
            <person name="Simmons B.A."/>
            <person name="Magnuson J.K."/>
            <person name="Henrissat B."/>
            <person name="Mortensen U.H."/>
            <person name="Larsen T.O."/>
            <person name="Devries R.P."/>
            <person name="Grigoriev I.V."/>
            <person name="Machida M."/>
            <person name="Baker S.E."/>
            <person name="Andersen M.R."/>
        </authorList>
    </citation>
    <scope>NUCLEOTIDE SEQUENCE</scope>
    <source>
        <strain evidence="2">CBS 117612</strain>
    </source>
</reference>
<feature type="compositionally biased region" description="Low complexity" evidence="1">
    <location>
        <begin position="57"/>
        <end position="77"/>
    </location>
</feature>
<sequence>MSQGVAASSESPFRSPLGQPSVFPAGQTSFGHPVSLNGQAIMYPGVLAHKGPPLRQSPLGQPLSSGNPPSPGTGNPPFGQQSSSQKSTFGQPPLPYQPPFGQQSSSQKSTFGQPPLPYQPPFGQQSSSQKSAFGQPPLSPKTAFGLESTNHSPLFEKLPSFRDRSWFTEPIFKRASSPAKSPFAKPISPDSHEPSKS</sequence>
<feature type="region of interest" description="Disordered" evidence="1">
    <location>
        <begin position="173"/>
        <end position="197"/>
    </location>
</feature>
<accession>A0A5N6XN15</accession>
<dbReference type="EMBL" id="ML737256">
    <property type="protein sequence ID" value="KAE8334627.1"/>
    <property type="molecule type" value="Genomic_DNA"/>
</dbReference>
<feature type="compositionally biased region" description="Polar residues" evidence="1">
    <location>
        <begin position="122"/>
        <end position="132"/>
    </location>
</feature>
<organism evidence="2">
    <name type="scientific">Aspergillus arachidicola</name>
    <dbReference type="NCBI Taxonomy" id="656916"/>
    <lineage>
        <taxon>Eukaryota</taxon>
        <taxon>Fungi</taxon>
        <taxon>Dikarya</taxon>
        <taxon>Ascomycota</taxon>
        <taxon>Pezizomycotina</taxon>
        <taxon>Eurotiomycetes</taxon>
        <taxon>Eurotiomycetidae</taxon>
        <taxon>Eurotiales</taxon>
        <taxon>Aspergillaceae</taxon>
        <taxon>Aspergillus</taxon>
        <taxon>Aspergillus subgen. Circumdati</taxon>
    </lineage>
</organism>
<dbReference type="Proteomes" id="UP000325558">
    <property type="component" value="Unassembled WGS sequence"/>
</dbReference>
<gene>
    <name evidence="2" type="ORF">BDV24DRAFT_169993</name>
</gene>
<dbReference type="OrthoDB" id="10572020at2759"/>
<proteinExistence type="predicted"/>
<feature type="compositionally biased region" description="Polar residues" evidence="1">
    <location>
        <begin position="78"/>
        <end position="90"/>
    </location>
</feature>
<dbReference type="AlphaFoldDB" id="A0A5N6XN15"/>
<evidence type="ECO:0000313" key="2">
    <source>
        <dbReference type="EMBL" id="KAE8334627.1"/>
    </source>
</evidence>
<feature type="region of interest" description="Disordered" evidence="1">
    <location>
        <begin position="1"/>
        <end position="160"/>
    </location>
</feature>